<sequence>MYSDHDSPTNMASRSMEMTPQQFNGNDTVTTGNPSSSTPATRGYNLLERFTSPASAVVFGGLFRLLIALCAVLSPLIWELPTMTSRVVAALRALIIISVFVTKAKEIRHGAMTYSLVGLVVLPSLFLAPYALAVMTSDIATQAATMTATGLPLTVYLLIALAKLGWLILLGAFLSSLSFFTAATYQNELGDLGLAGQLLLRVRRRTFFFE</sequence>
<dbReference type="EMBL" id="JARJCW010000109">
    <property type="protein sequence ID" value="KAJ7193307.1"/>
    <property type="molecule type" value="Genomic_DNA"/>
</dbReference>
<keyword evidence="2" id="KW-1133">Transmembrane helix</keyword>
<evidence type="ECO:0000256" key="1">
    <source>
        <dbReference type="SAM" id="MobiDB-lite"/>
    </source>
</evidence>
<feature type="transmembrane region" description="Helical" evidence="2">
    <location>
        <begin position="166"/>
        <end position="185"/>
    </location>
</feature>
<evidence type="ECO:0000313" key="4">
    <source>
        <dbReference type="Proteomes" id="UP001219525"/>
    </source>
</evidence>
<feature type="transmembrane region" description="Helical" evidence="2">
    <location>
        <begin position="114"/>
        <end position="133"/>
    </location>
</feature>
<protein>
    <submittedName>
        <fullName evidence="3">Uncharacterized protein</fullName>
    </submittedName>
</protein>
<feature type="non-terminal residue" evidence="3">
    <location>
        <position position="1"/>
    </location>
</feature>
<organism evidence="3 4">
    <name type="scientific">Mycena pura</name>
    <dbReference type="NCBI Taxonomy" id="153505"/>
    <lineage>
        <taxon>Eukaryota</taxon>
        <taxon>Fungi</taxon>
        <taxon>Dikarya</taxon>
        <taxon>Basidiomycota</taxon>
        <taxon>Agaricomycotina</taxon>
        <taxon>Agaricomycetes</taxon>
        <taxon>Agaricomycetidae</taxon>
        <taxon>Agaricales</taxon>
        <taxon>Marasmiineae</taxon>
        <taxon>Mycenaceae</taxon>
        <taxon>Mycena</taxon>
    </lineage>
</organism>
<comment type="caution">
    <text evidence="3">The sequence shown here is derived from an EMBL/GenBank/DDBJ whole genome shotgun (WGS) entry which is preliminary data.</text>
</comment>
<keyword evidence="4" id="KW-1185">Reference proteome</keyword>
<dbReference type="AlphaFoldDB" id="A0AAD6UVK4"/>
<proteinExistence type="predicted"/>
<evidence type="ECO:0000256" key="2">
    <source>
        <dbReference type="SAM" id="Phobius"/>
    </source>
</evidence>
<name>A0AAD6UVK4_9AGAR</name>
<keyword evidence="2" id="KW-0472">Membrane</keyword>
<dbReference type="Proteomes" id="UP001219525">
    <property type="component" value="Unassembled WGS sequence"/>
</dbReference>
<accession>A0AAD6UVK4</accession>
<keyword evidence="2" id="KW-0812">Transmembrane</keyword>
<reference evidence="3" key="1">
    <citation type="submission" date="2023-03" db="EMBL/GenBank/DDBJ databases">
        <title>Massive genome expansion in bonnet fungi (Mycena s.s.) driven by repeated elements and novel gene families across ecological guilds.</title>
        <authorList>
            <consortium name="Lawrence Berkeley National Laboratory"/>
            <person name="Harder C.B."/>
            <person name="Miyauchi S."/>
            <person name="Viragh M."/>
            <person name="Kuo A."/>
            <person name="Thoen E."/>
            <person name="Andreopoulos B."/>
            <person name="Lu D."/>
            <person name="Skrede I."/>
            <person name="Drula E."/>
            <person name="Henrissat B."/>
            <person name="Morin E."/>
            <person name="Kohler A."/>
            <person name="Barry K."/>
            <person name="LaButti K."/>
            <person name="Morin E."/>
            <person name="Salamov A."/>
            <person name="Lipzen A."/>
            <person name="Mereny Z."/>
            <person name="Hegedus B."/>
            <person name="Baldrian P."/>
            <person name="Stursova M."/>
            <person name="Weitz H."/>
            <person name="Taylor A."/>
            <person name="Grigoriev I.V."/>
            <person name="Nagy L.G."/>
            <person name="Martin F."/>
            <person name="Kauserud H."/>
        </authorList>
    </citation>
    <scope>NUCLEOTIDE SEQUENCE</scope>
    <source>
        <strain evidence="3">9144</strain>
    </source>
</reference>
<evidence type="ECO:0000313" key="3">
    <source>
        <dbReference type="EMBL" id="KAJ7193307.1"/>
    </source>
</evidence>
<feature type="transmembrane region" description="Helical" evidence="2">
    <location>
        <begin position="56"/>
        <end position="77"/>
    </location>
</feature>
<gene>
    <name evidence="3" type="ORF">GGX14DRAFT_478330</name>
</gene>
<feature type="transmembrane region" description="Helical" evidence="2">
    <location>
        <begin position="83"/>
        <end position="102"/>
    </location>
</feature>
<feature type="region of interest" description="Disordered" evidence="1">
    <location>
        <begin position="20"/>
        <end position="39"/>
    </location>
</feature>